<keyword evidence="3" id="KW-0802">TPR repeat</keyword>
<protein>
    <submittedName>
        <fullName evidence="5">DNA-binding SARP family transcriptional activator</fullName>
    </submittedName>
</protein>
<gene>
    <name evidence="5" type="ORF">EV214_10988</name>
</gene>
<dbReference type="Gene3D" id="3.40.50.300">
    <property type="entry name" value="P-loop containing nucleotide triphosphate hydrolases"/>
    <property type="match status" value="1"/>
</dbReference>
<dbReference type="InterPro" id="IPR011990">
    <property type="entry name" value="TPR-like_helical_dom_sf"/>
</dbReference>
<proteinExistence type="predicted"/>
<dbReference type="Pfam" id="PF13191">
    <property type="entry name" value="AAA_16"/>
    <property type="match status" value="1"/>
</dbReference>
<dbReference type="Proteomes" id="UP000294919">
    <property type="component" value="Unassembled WGS sequence"/>
</dbReference>
<evidence type="ECO:0000313" key="5">
    <source>
        <dbReference type="EMBL" id="TCO75251.1"/>
    </source>
</evidence>
<dbReference type="PANTHER" id="PTHR16305:SF28">
    <property type="entry name" value="GUANYLATE CYCLASE DOMAIN-CONTAINING PROTEIN"/>
    <property type="match status" value="1"/>
</dbReference>
<dbReference type="Gene3D" id="1.25.40.10">
    <property type="entry name" value="Tetratricopeptide repeat domain"/>
    <property type="match status" value="3"/>
</dbReference>
<feature type="domain" description="Bacterial transcriptional activator" evidence="4">
    <location>
        <begin position="100"/>
        <end position="232"/>
    </location>
</feature>
<dbReference type="InterPro" id="IPR041664">
    <property type="entry name" value="AAA_16"/>
</dbReference>
<dbReference type="SMART" id="SM00028">
    <property type="entry name" value="TPR"/>
    <property type="match status" value="4"/>
</dbReference>
<comment type="caution">
    <text evidence="5">The sequence shown here is derived from an EMBL/GenBank/DDBJ whole genome shotgun (WGS) entry which is preliminary data.</text>
</comment>
<dbReference type="GO" id="GO:0005524">
    <property type="term" value="F:ATP binding"/>
    <property type="evidence" value="ECO:0007669"/>
    <property type="project" value="UniProtKB-KW"/>
</dbReference>
<dbReference type="EMBL" id="SLWV01000009">
    <property type="protein sequence ID" value="TCO75251.1"/>
    <property type="molecule type" value="Genomic_DNA"/>
</dbReference>
<dbReference type="InterPro" id="IPR005158">
    <property type="entry name" value="BTAD"/>
</dbReference>
<dbReference type="GO" id="GO:0004016">
    <property type="term" value="F:adenylate cyclase activity"/>
    <property type="evidence" value="ECO:0007669"/>
    <property type="project" value="TreeGrafter"/>
</dbReference>
<sequence length="1018" mass="119897">MRKMDLIRVKLFDSAFVYKNEKKITFPFKKAEALFYYLLVYGQATRDTLVNLLWGEVEEKVAKKNLRQAMYKIRKTFDMDIVISPEKSIVMLNPDIQIEIDIHQFLKNKETAIEVYNGEFLKGFHVKDAEEFSSWMIQYRMYLKNVYIERLNQKIEDAFSKDDIEAIIFYAKEMIKVDDFDEKAYRILMQGYSHKGEFNKVVEVYNHLTYILEKELGIAPDADTCKIFDEILLIRNIKKVNQKKESDFFYGRVNEIGILKKNYKAFQENKGNKSCIIMGEAGVGKTKLKDTFLENVKGSEILLEAHCYQAEQGHLLKPWNEIFIKLVDIIKKEKISIPSLLRNMISHVFPTFAIENGQTSINPVEKIDSLKYQVIEEAMIEVLKKVAQRRKIVLIFEDIQWMDELSIALVGSILLRVHNNICFIVTCRNGYKERISELITSAIRYNKLEKITLNQFTKSQVQEFVQMGLPKYSWNEKLYDRIYKETEGNAFFLREVLNSIKEKGYITQMSAKMQDILKSRFVDVSKEGKNLLNIVSMFFDKVNLDMLKLLSSKNVLEIMDTVEELQSREILEEVIDSEEISFAFTHQKLREFIYLQQSSGRRKILHNEIGILLEKKLHHNKSDRFLYSKLIYHFKNGGNHVFALKYKMKNLDVHFNFTHELFPVLKDGNIEEEYGSYLSQEEAIRQLQDIEKDLLRVIEKEPVSEETKMLRIVFLHMRGRYFIREGEYGKGIQDIQNMIGLALQMDDADYALKGYRQMIYYGIQIHNVAWMKKYIDVGLELAEACNYQKDTGIMLRLKGVQKIMDGDYEEAEEILKKSIRIFEETKEYEDQYTLNMAAGYNYIGEIRRRNMKFLSALEYYDRAIAVCAEKKVIHGLTIFYTNAGQVAFDMGDDDRARTYFEKAIQLYNQLNTLWGRSTAQGYMAMLLIREGNYQKALKYLMRAEKYAQQLRSPYELGLLYRIKAEVRVRMKENESIKEIFSDYLTLDIKQYCDKGIEFLRQLKDPYEIQILEILKKNS</sequence>
<dbReference type="Gene3D" id="1.10.10.10">
    <property type="entry name" value="Winged helix-like DNA-binding domain superfamily/Winged helix DNA-binding domain"/>
    <property type="match status" value="1"/>
</dbReference>
<reference evidence="5 6" key="1">
    <citation type="submission" date="2019-03" db="EMBL/GenBank/DDBJ databases">
        <title>Genomic Encyclopedia of Type Strains, Phase IV (KMG-IV): sequencing the most valuable type-strain genomes for metagenomic binning, comparative biology and taxonomic classification.</title>
        <authorList>
            <person name="Goeker M."/>
        </authorList>
    </citation>
    <scope>NUCLEOTIDE SEQUENCE [LARGE SCALE GENOMIC DNA]</scope>
    <source>
        <strain evidence="5 6">DSM 102940</strain>
    </source>
</reference>
<dbReference type="Pfam" id="PF13424">
    <property type="entry name" value="TPR_12"/>
    <property type="match status" value="1"/>
</dbReference>
<evidence type="ECO:0000259" key="4">
    <source>
        <dbReference type="SMART" id="SM01043"/>
    </source>
</evidence>
<dbReference type="Pfam" id="PF03704">
    <property type="entry name" value="BTAD"/>
    <property type="match status" value="1"/>
</dbReference>
<dbReference type="InterPro" id="IPR019734">
    <property type="entry name" value="TPR_rpt"/>
</dbReference>
<accession>A0A4R2KMD3</accession>
<evidence type="ECO:0000256" key="2">
    <source>
        <dbReference type="ARBA" id="ARBA00022840"/>
    </source>
</evidence>
<dbReference type="PANTHER" id="PTHR16305">
    <property type="entry name" value="TESTICULAR SOLUBLE ADENYLYL CYCLASE"/>
    <property type="match status" value="1"/>
</dbReference>
<keyword evidence="6" id="KW-1185">Reference proteome</keyword>
<evidence type="ECO:0000256" key="1">
    <source>
        <dbReference type="ARBA" id="ARBA00022741"/>
    </source>
</evidence>
<dbReference type="GO" id="GO:0005737">
    <property type="term" value="C:cytoplasm"/>
    <property type="evidence" value="ECO:0007669"/>
    <property type="project" value="TreeGrafter"/>
</dbReference>
<dbReference type="AlphaFoldDB" id="A0A4R2KMD3"/>
<evidence type="ECO:0000313" key="6">
    <source>
        <dbReference type="Proteomes" id="UP000294919"/>
    </source>
</evidence>
<name>A0A4R2KMD3_9FIRM</name>
<dbReference type="PROSITE" id="PS50005">
    <property type="entry name" value="TPR"/>
    <property type="match status" value="1"/>
</dbReference>
<dbReference type="InterPro" id="IPR036388">
    <property type="entry name" value="WH-like_DNA-bd_sf"/>
</dbReference>
<keyword evidence="5" id="KW-0238">DNA-binding</keyword>
<dbReference type="InterPro" id="IPR027417">
    <property type="entry name" value="P-loop_NTPase"/>
</dbReference>
<dbReference type="SUPFAM" id="SSF52540">
    <property type="entry name" value="P-loop containing nucleoside triphosphate hydrolases"/>
    <property type="match status" value="1"/>
</dbReference>
<keyword evidence="2" id="KW-0067">ATP-binding</keyword>
<dbReference type="SMART" id="SM01043">
    <property type="entry name" value="BTAD"/>
    <property type="match status" value="1"/>
</dbReference>
<keyword evidence="1" id="KW-0547">Nucleotide-binding</keyword>
<dbReference type="GO" id="GO:0003677">
    <property type="term" value="F:DNA binding"/>
    <property type="evidence" value="ECO:0007669"/>
    <property type="project" value="UniProtKB-KW"/>
</dbReference>
<dbReference type="SUPFAM" id="SSF48452">
    <property type="entry name" value="TPR-like"/>
    <property type="match status" value="2"/>
</dbReference>
<organism evidence="5 6">
    <name type="scientific">Marinisporobacter balticus</name>
    <dbReference type="NCBI Taxonomy" id="2018667"/>
    <lineage>
        <taxon>Bacteria</taxon>
        <taxon>Bacillati</taxon>
        <taxon>Bacillota</taxon>
        <taxon>Clostridia</taxon>
        <taxon>Peptostreptococcales</taxon>
        <taxon>Thermotaleaceae</taxon>
        <taxon>Marinisporobacter</taxon>
    </lineage>
</organism>
<evidence type="ECO:0000256" key="3">
    <source>
        <dbReference type="PROSITE-ProRule" id="PRU00339"/>
    </source>
</evidence>
<feature type="repeat" description="TPR" evidence="3">
    <location>
        <begin position="877"/>
        <end position="910"/>
    </location>
</feature>